<dbReference type="Proteomes" id="UP001234297">
    <property type="component" value="Chromosome 8"/>
</dbReference>
<name>A0ACC2LI96_PERAE</name>
<keyword evidence="2" id="KW-1185">Reference proteome</keyword>
<sequence length="835" mass="95652">MDYYSDRSWMRRRKSSAQIGATAEFRTGCQVFLDYAYSHPECVNGQNKIRCPCLKCKNVNYMDRDMVAYHLLVKGFMNNYEDCWWAHGQRRNSGITQVHNPGSSTHRMNDMEYDIAGPDFDWEQDREQVMNSDAKAFFKLLDEGSEPLWPGCTKQSTLFAVATLLNIKADHNMSHECFESLLKAIKSMLPDGEKLSDNYCFCKKMITRNRENFKKGKVENDMLAPRPSETEMLDRVMRLLVIQFGKTKDNDKARLDMKDICKRPGLELYETPNGKIAKPHAKYTLSKKQVEDVCTWIKSLKLPDGYASNIARCVTGGKLQGMKSHDCHVFMERLMPLAFRDLLDKPIWDALTDLSRFFRDICSKMLNEKDMSILEKNIIEITYYFPDEVLTKANRVPRHDDGGNVELNGRLSIFGLPGRAYGKGKRIFLSEQELHAAHTYILFNCEEIDDFVRSYDDELKANQSGITDKDIQLSCDQNFALWLKDKALNDVSIPSNVQVLTIGPDRDQVCRNGYKVNGYDFHTKTYASGKRTTNTGVCVQGDCYNELGRAFYGELEEIIKLSYKGTYGGQINLFKCRWFDSEKGIRVDRHGITDIDVRRSTYVNAPFVLPTQTIQVYYTPSPIRKRDRPPADWQVVIHTPARTRVQLVDREFYQEEMLHRPPVINVEDNNELNQLVGGDEPDELDPDDFADSKIVKCISQLCLQNWPTPAITWASTPLGHKDAVWAEFQEASSQGQPIHWLDVYVATRDGLPEAVQIVETYNTLMDERYPEGTLRPPIDQELWERVSVVKKNYVKGQGQRRRPTISGTGSSGSQSTQSSYQPMPHTAADCVRAIC</sequence>
<comment type="caution">
    <text evidence="1">The sequence shown here is derived from an EMBL/GenBank/DDBJ whole genome shotgun (WGS) entry which is preliminary data.</text>
</comment>
<accession>A0ACC2LI96</accession>
<organism evidence="1 2">
    <name type="scientific">Persea americana</name>
    <name type="common">Avocado</name>
    <dbReference type="NCBI Taxonomy" id="3435"/>
    <lineage>
        <taxon>Eukaryota</taxon>
        <taxon>Viridiplantae</taxon>
        <taxon>Streptophyta</taxon>
        <taxon>Embryophyta</taxon>
        <taxon>Tracheophyta</taxon>
        <taxon>Spermatophyta</taxon>
        <taxon>Magnoliopsida</taxon>
        <taxon>Magnoliidae</taxon>
        <taxon>Laurales</taxon>
        <taxon>Lauraceae</taxon>
        <taxon>Persea</taxon>
    </lineage>
</organism>
<dbReference type="EMBL" id="CM056816">
    <property type="protein sequence ID" value="KAJ8633070.1"/>
    <property type="molecule type" value="Genomic_DNA"/>
</dbReference>
<evidence type="ECO:0000313" key="1">
    <source>
        <dbReference type="EMBL" id="KAJ8633070.1"/>
    </source>
</evidence>
<gene>
    <name evidence="1" type="ORF">MRB53_026406</name>
</gene>
<protein>
    <submittedName>
        <fullName evidence="1">Uncharacterized protein</fullName>
    </submittedName>
</protein>
<proteinExistence type="predicted"/>
<evidence type="ECO:0000313" key="2">
    <source>
        <dbReference type="Proteomes" id="UP001234297"/>
    </source>
</evidence>
<reference evidence="1 2" key="1">
    <citation type="journal article" date="2022" name="Hortic Res">
        <title>A haplotype resolved chromosomal level avocado genome allows analysis of novel avocado genes.</title>
        <authorList>
            <person name="Nath O."/>
            <person name="Fletcher S.J."/>
            <person name="Hayward A."/>
            <person name="Shaw L.M."/>
            <person name="Masouleh A.K."/>
            <person name="Furtado A."/>
            <person name="Henry R.J."/>
            <person name="Mitter N."/>
        </authorList>
    </citation>
    <scope>NUCLEOTIDE SEQUENCE [LARGE SCALE GENOMIC DNA]</scope>
    <source>
        <strain evidence="2">cv. Hass</strain>
    </source>
</reference>